<protein>
    <submittedName>
        <fullName evidence="13">(rape) hypothetical protein</fullName>
    </submittedName>
</protein>
<evidence type="ECO:0000256" key="8">
    <source>
        <dbReference type="ARBA" id="ARBA00022840"/>
    </source>
</evidence>
<dbReference type="PANTHER" id="PTHR34590">
    <property type="entry name" value="OS03G0124300 PROTEIN-RELATED"/>
    <property type="match status" value="1"/>
</dbReference>
<keyword evidence="3" id="KW-0808">Transferase</keyword>
<dbReference type="GO" id="GO:0016020">
    <property type="term" value="C:membrane"/>
    <property type="evidence" value="ECO:0007669"/>
    <property type="project" value="UniProtKB-SubCell"/>
</dbReference>
<evidence type="ECO:0000256" key="3">
    <source>
        <dbReference type="ARBA" id="ARBA00022679"/>
    </source>
</evidence>
<evidence type="ECO:0000256" key="9">
    <source>
        <dbReference type="ARBA" id="ARBA00022989"/>
    </source>
</evidence>
<dbReference type="SMR" id="A0A816UJA5"/>
<accession>A0A816UJA5</accession>
<evidence type="ECO:0000313" key="13">
    <source>
        <dbReference type="EMBL" id="CAF2111107.1"/>
    </source>
</evidence>
<evidence type="ECO:0000256" key="1">
    <source>
        <dbReference type="ARBA" id="ARBA00004479"/>
    </source>
</evidence>
<dbReference type="InterPro" id="IPR045272">
    <property type="entry name" value="ANXUR1/2-like"/>
</dbReference>
<evidence type="ECO:0000256" key="5">
    <source>
        <dbReference type="ARBA" id="ARBA00022729"/>
    </source>
</evidence>
<sequence>MFRRWLSDDGFFLSENSGIKPVVEHVKINYTDKTPAYVAPEDVYETYRTMGNVDNATLNLGFNLTWLFTVDAGFTYLVRLHFCETLPEVNEPGQRVFSIFLIEKANG</sequence>
<feature type="domain" description="Malectin-like" evidence="12">
    <location>
        <begin position="15"/>
        <end position="103"/>
    </location>
</feature>
<keyword evidence="6" id="KW-0547">Nucleotide-binding</keyword>
<comment type="subcellular location">
    <subcellularLocation>
        <location evidence="1">Membrane</location>
        <topology evidence="1">Single-pass type I membrane protein</topology>
    </subcellularLocation>
</comment>
<keyword evidence="5" id="KW-0732">Signal</keyword>
<dbReference type="AlphaFoldDB" id="A0A816UJA5"/>
<dbReference type="GO" id="GO:0004674">
    <property type="term" value="F:protein serine/threonine kinase activity"/>
    <property type="evidence" value="ECO:0007669"/>
    <property type="project" value="UniProtKB-KW"/>
</dbReference>
<keyword evidence="4" id="KW-0812">Transmembrane</keyword>
<proteinExistence type="predicted"/>
<dbReference type="InterPro" id="IPR024788">
    <property type="entry name" value="Malectin-like_Carb-bd_dom"/>
</dbReference>
<dbReference type="Pfam" id="PF12819">
    <property type="entry name" value="Malectin_like"/>
    <property type="match status" value="1"/>
</dbReference>
<evidence type="ECO:0000256" key="4">
    <source>
        <dbReference type="ARBA" id="ARBA00022692"/>
    </source>
</evidence>
<gene>
    <name evidence="13" type="ORF">DARMORV10_C08P26970.1</name>
</gene>
<name>A0A816UJA5_BRANA</name>
<dbReference type="PANTHER" id="PTHR34590:SF5">
    <property type="entry name" value="OS04G0586500 PROTEIN"/>
    <property type="match status" value="1"/>
</dbReference>
<evidence type="ECO:0000256" key="2">
    <source>
        <dbReference type="ARBA" id="ARBA00022527"/>
    </source>
</evidence>
<reference evidence="13" key="1">
    <citation type="submission" date="2021-01" db="EMBL/GenBank/DDBJ databases">
        <authorList>
            <consortium name="Genoscope - CEA"/>
            <person name="William W."/>
        </authorList>
    </citation>
    <scope>NUCLEOTIDE SEQUENCE</scope>
</reference>
<evidence type="ECO:0000256" key="7">
    <source>
        <dbReference type="ARBA" id="ARBA00022777"/>
    </source>
</evidence>
<keyword evidence="7" id="KW-0418">Kinase</keyword>
<keyword evidence="2" id="KW-0723">Serine/threonine-protein kinase</keyword>
<keyword evidence="8" id="KW-0067">ATP-binding</keyword>
<evidence type="ECO:0000256" key="11">
    <source>
        <dbReference type="ARBA" id="ARBA00023180"/>
    </source>
</evidence>
<dbReference type="EMBL" id="HG994372">
    <property type="protein sequence ID" value="CAF2111107.1"/>
    <property type="molecule type" value="Genomic_DNA"/>
</dbReference>
<evidence type="ECO:0000259" key="12">
    <source>
        <dbReference type="Pfam" id="PF12819"/>
    </source>
</evidence>
<dbReference type="Gramene" id="CDX73695">
    <property type="protein sequence ID" value="CDX73695"/>
    <property type="gene ID" value="GSBRNA2T00109289001"/>
</dbReference>
<dbReference type="Gene3D" id="2.60.120.430">
    <property type="entry name" value="Galactose-binding lectin"/>
    <property type="match status" value="1"/>
</dbReference>
<organism evidence="13">
    <name type="scientific">Brassica napus</name>
    <name type="common">Rape</name>
    <dbReference type="NCBI Taxonomy" id="3708"/>
    <lineage>
        <taxon>Eukaryota</taxon>
        <taxon>Viridiplantae</taxon>
        <taxon>Streptophyta</taxon>
        <taxon>Embryophyta</taxon>
        <taxon>Tracheophyta</taxon>
        <taxon>Spermatophyta</taxon>
        <taxon>Magnoliopsida</taxon>
        <taxon>eudicotyledons</taxon>
        <taxon>Gunneridae</taxon>
        <taxon>Pentapetalae</taxon>
        <taxon>rosids</taxon>
        <taxon>malvids</taxon>
        <taxon>Brassicales</taxon>
        <taxon>Brassicaceae</taxon>
        <taxon>Brassiceae</taxon>
        <taxon>Brassica</taxon>
    </lineage>
</organism>
<evidence type="ECO:0000256" key="10">
    <source>
        <dbReference type="ARBA" id="ARBA00023136"/>
    </source>
</evidence>
<dbReference type="GO" id="GO:0005524">
    <property type="term" value="F:ATP binding"/>
    <property type="evidence" value="ECO:0007669"/>
    <property type="project" value="UniProtKB-KW"/>
</dbReference>
<dbReference type="GO" id="GO:0004714">
    <property type="term" value="F:transmembrane receptor protein tyrosine kinase activity"/>
    <property type="evidence" value="ECO:0007669"/>
    <property type="project" value="InterPro"/>
</dbReference>
<dbReference type="Proteomes" id="UP001295469">
    <property type="component" value="Chromosome C08"/>
</dbReference>
<keyword evidence="11" id="KW-0325">Glycoprotein</keyword>
<evidence type="ECO:0000256" key="6">
    <source>
        <dbReference type="ARBA" id="ARBA00022741"/>
    </source>
</evidence>
<keyword evidence="9" id="KW-1133">Transmembrane helix</keyword>
<keyword evidence="10" id="KW-0472">Membrane</keyword>